<dbReference type="RefSeq" id="WP_092638728.1">
    <property type="nucleotide sequence ID" value="NZ_FNID01000008.1"/>
</dbReference>
<reference evidence="2 3" key="1">
    <citation type="submission" date="2016-10" db="EMBL/GenBank/DDBJ databases">
        <authorList>
            <person name="de Groot N.N."/>
        </authorList>
    </citation>
    <scope>NUCLEOTIDE SEQUENCE [LARGE SCALE GENOMIC DNA]</scope>
    <source>
        <strain evidence="2 3">CGMCC 1.5012</strain>
    </source>
</reference>
<dbReference type="EMBL" id="FNID01000008">
    <property type="protein sequence ID" value="SDM94592.1"/>
    <property type="molecule type" value="Genomic_DNA"/>
</dbReference>
<dbReference type="Proteomes" id="UP000199182">
    <property type="component" value="Unassembled WGS sequence"/>
</dbReference>
<evidence type="ECO:0000256" key="1">
    <source>
        <dbReference type="SAM" id="SignalP"/>
    </source>
</evidence>
<dbReference type="PROSITE" id="PS51257">
    <property type="entry name" value="PROKAR_LIPOPROTEIN"/>
    <property type="match status" value="1"/>
</dbReference>
<feature type="chain" id="PRO_5038905207" evidence="1">
    <location>
        <begin position="20"/>
        <end position="440"/>
    </location>
</feature>
<gene>
    <name evidence="2" type="ORF">SAMN05192585_10835</name>
</gene>
<sequence length="440" mass="49054">MKRLTALFLCLLCFLCACTAPGVQTVSSTESAVSSAANSKVLTAKDSGVSSAAAEKSGSSKTINTKNLTEEMAKELLRDLEDYMVYRSKYGYVLSSVEGATANFQPLADWINCYKCGIPSEVVIFYRGRMDAYFYVLTSNGTAEYTITRYGNSSPTLQFKSSVITERTIDYIFGSDITQDEQMPFTIRKGYDFNEVYHVKRYENAVATFATANLKTEPFCCYIYDTNVKTYTKKHVDSKSITTIRDFFAPIEETLPFKLQIRRIVQDGDLVFISFARDCAPVKGLAKGQEQAVLYSLAKTVLENQKDVLGVCFEVEESLYQSDNFDCELCELCIPPQTSLPGLSTQAANTVAKEGLSELLIIEQDADNTDVQITIRLRGAEFINGVLCYVFDTFRNGIDHRKIGVEPASGGAIFVNDPTSPREAEYLILRDNFEKQITLE</sequence>
<name>A0A1G9XCR3_9FIRM</name>
<dbReference type="OrthoDB" id="2046760at2"/>
<dbReference type="AlphaFoldDB" id="A0A1G9XCR3"/>
<organism evidence="2 3">
    <name type="scientific">Acetanaerobacterium elongatum</name>
    <dbReference type="NCBI Taxonomy" id="258515"/>
    <lineage>
        <taxon>Bacteria</taxon>
        <taxon>Bacillati</taxon>
        <taxon>Bacillota</taxon>
        <taxon>Clostridia</taxon>
        <taxon>Eubacteriales</taxon>
        <taxon>Oscillospiraceae</taxon>
        <taxon>Acetanaerobacterium</taxon>
    </lineage>
</organism>
<protein>
    <submittedName>
        <fullName evidence="2">Uncharacterized protein</fullName>
    </submittedName>
</protein>
<evidence type="ECO:0000313" key="2">
    <source>
        <dbReference type="EMBL" id="SDM94592.1"/>
    </source>
</evidence>
<keyword evidence="3" id="KW-1185">Reference proteome</keyword>
<evidence type="ECO:0000313" key="3">
    <source>
        <dbReference type="Proteomes" id="UP000199182"/>
    </source>
</evidence>
<keyword evidence="1" id="KW-0732">Signal</keyword>
<feature type="signal peptide" evidence="1">
    <location>
        <begin position="1"/>
        <end position="19"/>
    </location>
</feature>
<proteinExistence type="predicted"/>
<accession>A0A1G9XCR3</accession>